<dbReference type="RefSeq" id="WP_182014612.1">
    <property type="nucleotide sequence ID" value="NZ_CP055904.1"/>
</dbReference>
<feature type="domain" description="DUF4942" evidence="1">
    <location>
        <begin position="64"/>
        <end position="247"/>
    </location>
</feature>
<name>A0AAP9QZ82_KLEAE</name>
<dbReference type="Pfam" id="PF13708">
    <property type="entry name" value="DUF4942"/>
    <property type="match status" value="1"/>
</dbReference>
<protein>
    <submittedName>
        <fullName evidence="2">DUF4942 domain-containing protein</fullName>
    </submittedName>
</protein>
<dbReference type="Proteomes" id="UP000514462">
    <property type="component" value="Chromosome"/>
</dbReference>
<dbReference type="EMBL" id="CP055904">
    <property type="protein sequence ID" value="QMR41517.1"/>
    <property type="molecule type" value="Genomic_DNA"/>
</dbReference>
<organism evidence="2 3">
    <name type="scientific">Klebsiella aerogenes</name>
    <name type="common">Enterobacter aerogenes</name>
    <dbReference type="NCBI Taxonomy" id="548"/>
    <lineage>
        <taxon>Bacteria</taxon>
        <taxon>Pseudomonadati</taxon>
        <taxon>Pseudomonadota</taxon>
        <taxon>Gammaproteobacteria</taxon>
        <taxon>Enterobacterales</taxon>
        <taxon>Enterobacteriaceae</taxon>
        <taxon>Klebsiella/Raoultella group</taxon>
        <taxon>Klebsiella</taxon>
    </lineage>
</organism>
<dbReference type="AlphaFoldDB" id="A0AAP9QZ82"/>
<dbReference type="InterPro" id="IPR031339">
    <property type="entry name" value="DUF4942"/>
</dbReference>
<evidence type="ECO:0000313" key="2">
    <source>
        <dbReference type="EMBL" id="QMR41517.1"/>
    </source>
</evidence>
<reference evidence="3" key="1">
    <citation type="submission" date="2020-06" db="EMBL/GenBank/DDBJ databases">
        <title>REHAB project genomes.</title>
        <authorList>
            <person name="Shaw L.P."/>
        </authorList>
    </citation>
    <scope>NUCLEOTIDE SEQUENCE [LARGE SCALE GENOMIC DNA]</scope>
    <source>
        <strain evidence="3">RHBSTW-00938</strain>
    </source>
</reference>
<accession>A0AAP9QZ82</accession>
<evidence type="ECO:0000259" key="1">
    <source>
        <dbReference type="Pfam" id="PF13708"/>
    </source>
</evidence>
<proteinExistence type="predicted"/>
<gene>
    <name evidence="2" type="ORF">HV331_19330</name>
</gene>
<evidence type="ECO:0000313" key="3">
    <source>
        <dbReference type="Proteomes" id="UP000514462"/>
    </source>
</evidence>
<sequence length="250" mass="28690">MLDAVLARRTHILQIFRRTQAQLSKAQSLASGMGILSLASLLRPLNGNSVLLLPAEEGLSQIQENLDAAIWRALFRHSEPARLMDTDTRQTWLLQHCEHSPVPAVNRRSLTREFLLDEERKQALLRLRAAQLFSWLPRDRNSDLPLKLRKSVRVKHCLRAMLTLTTVNQAGVKQLNDLEDMFLVLADDALPDCRVTLARNYDQFLGSRENRKTPFQDAYFIITDYINGSIHIRFKRPDLVAKINQLIFNA</sequence>